<dbReference type="InterPro" id="IPR036170">
    <property type="entry name" value="YezG-like_sf"/>
</dbReference>
<dbReference type="Pfam" id="PF04634">
    <property type="entry name" value="YezG-like"/>
    <property type="match status" value="1"/>
</dbReference>
<dbReference type="RefSeq" id="WP_253268889.1">
    <property type="nucleotide sequence ID" value="NZ_CP092751.1"/>
</dbReference>
<evidence type="ECO:0000313" key="1">
    <source>
        <dbReference type="EMBL" id="USP96177.1"/>
    </source>
</evidence>
<dbReference type="SUPFAM" id="SSF160424">
    <property type="entry name" value="BH3703-like"/>
    <property type="match status" value="1"/>
</dbReference>
<dbReference type="NCBIfam" id="TIGR01741">
    <property type="entry name" value="staph_tand_hypo"/>
    <property type="match status" value="1"/>
</dbReference>
<reference evidence="1" key="1">
    <citation type="submission" date="2022-02" db="EMBL/GenBank/DDBJ databases">
        <title>Draft Genome Sequence of Bacillus vallismortis Strain BL01, Isolated from Artemisia lerchiana Web. Roots.</title>
        <authorList>
            <person name="Chebotar V.K."/>
            <person name="Gancheva M.S."/>
            <person name="Chizhevskaya E.P."/>
            <person name="Komarova O.V."/>
            <person name="Baganova M.E."/>
            <person name="Zaplatkin A.N."/>
            <person name="Pishchik V.N."/>
        </authorList>
    </citation>
    <scope>NUCLEOTIDE SEQUENCE</scope>
    <source>
        <strain evidence="1">BL01</strain>
    </source>
</reference>
<protein>
    <submittedName>
        <fullName evidence="1">Antitoxin YezG family protein</fullName>
    </submittedName>
</protein>
<name>A0ABY4Y1P2_BACVA</name>
<dbReference type="Gene3D" id="3.30.500.20">
    <property type="entry name" value="BH3703-like domains"/>
    <property type="match status" value="1"/>
</dbReference>
<dbReference type="InterPro" id="IPR006728">
    <property type="entry name" value="YezG-like"/>
</dbReference>
<evidence type="ECO:0000313" key="2">
    <source>
        <dbReference type="Proteomes" id="UP001057348"/>
    </source>
</evidence>
<dbReference type="EMBL" id="CP092751">
    <property type="protein sequence ID" value="USP96177.1"/>
    <property type="molecule type" value="Genomic_DNA"/>
</dbReference>
<organism evidence="1 2">
    <name type="scientific">Bacillus vallismortis</name>
    <dbReference type="NCBI Taxonomy" id="72361"/>
    <lineage>
        <taxon>Bacteria</taxon>
        <taxon>Bacillati</taxon>
        <taxon>Bacillota</taxon>
        <taxon>Bacilli</taxon>
        <taxon>Bacillales</taxon>
        <taxon>Bacillaceae</taxon>
        <taxon>Bacillus</taxon>
    </lineage>
</organism>
<keyword evidence="2" id="KW-1185">Reference proteome</keyword>
<proteinExistence type="predicted"/>
<gene>
    <name evidence="1" type="ORF">MKF32_03640</name>
</gene>
<dbReference type="Proteomes" id="UP001057348">
    <property type="component" value="Chromosome"/>
</dbReference>
<accession>A0ABY4Y1P2</accession>
<sequence length="160" mass="19237">METEKMGELYQQIAEGINEIIPSEWEKVILYAEILDDSSEVFFYFNPPQSEDYIYSHNIPEHFHVSEDVYDELLLQLHDSFEELRDEFKENNQDVWTNLTLQLEINGKFSIEYDYEDVLQSQYTISQRKAIWVYEHLGTHPKRESVKTFLEQYIQSKSEH</sequence>